<dbReference type="AlphaFoldDB" id="A0A412VYX7"/>
<reference evidence="6 7" key="1">
    <citation type="submission" date="2018-08" db="EMBL/GenBank/DDBJ databases">
        <title>A genome reference for cultivated species of the human gut microbiota.</title>
        <authorList>
            <person name="Zou Y."/>
            <person name="Xue W."/>
            <person name="Luo G."/>
        </authorList>
    </citation>
    <scope>NUCLEOTIDE SEQUENCE [LARGE SCALE GENOMIC DNA]</scope>
    <source>
        <strain evidence="6 7">AF14-7</strain>
    </source>
</reference>
<proteinExistence type="predicted"/>
<protein>
    <submittedName>
        <fullName evidence="6">Uncharacterized protein</fullName>
    </submittedName>
</protein>
<keyword evidence="1" id="KW-1133">Transmembrane helix</keyword>
<evidence type="ECO:0000313" key="9">
    <source>
        <dbReference type="Proteomes" id="UP000471447"/>
    </source>
</evidence>
<dbReference type="EMBL" id="WDER01000111">
    <property type="protein sequence ID" value="KAB6078135.1"/>
    <property type="molecule type" value="Genomic_DNA"/>
</dbReference>
<evidence type="ECO:0000313" key="3">
    <source>
        <dbReference type="EMBL" id="KAB6138688.1"/>
    </source>
</evidence>
<accession>A0A412VYX7</accession>
<dbReference type="Proteomes" id="UP000474077">
    <property type="component" value="Unassembled WGS sequence"/>
</dbReference>
<evidence type="ECO:0000313" key="2">
    <source>
        <dbReference type="EMBL" id="KAB6078135.1"/>
    </source>
</evidence>
<comment type="caution">
    <text evidence="6">The sequence shown here is derived from an EMBL/GenBank/DDBJ whole genome shotgun (WGS) entry which is preliminary data.</text>
</comment>
<evidence type="ECO:0000313" key="8">
    <source>
        <dbReference type="Proteomes" id="UP000434604"/>
    </source>
</evidence>
<evidence type="ECO:0000313" key="6">
    <source>
        <dbReference type="EMBL" id="RGV15106.1"/>
    </source>
</evidence>
<dbReference type="RefSeq" id="WP_008648128.1">
    <property type="nucleotide sequence ID" value="NZ_CP042282.1"/>
</dbReference>
<dbReference type="Proteomes" id="UP000283369">
    <property type="component" value="Unassembled WGS sequence"/>
</dbReference>
<evidence type="ECO:0000313" key="5">
    <source>
        <dbReference type="EMBL" id="MCA4702228.1"/>
    </source>
</evidence>
<feature type="transmembrane region" description="Helical" evidence="1">
    <location>
        <begin position="6"/>
        <end position="25"/>
    </location>
</feature>
<evidence type="ECO:0000256" key="1">
    <source>
        <dbReference type="SAM" id="Phobius"/>
    </source>
</evidence>
<name>A0A412VYX7_9BACE</name>
<reference evidence="8 9" key="2">
    <citation type="journal article" date="2019" name="Nat. Med.">
        <title>A library of human gut bacterial isolates paired with longitudinal multiomics data enables mechanistic microbiome research.</title>
        <authorList>
            <person name="Poyet M."/>
            <person name="Groussin M."/>
            <person name="Gibbons S.M."/>
            <person name="Avila-Pacheco J."/>
            <person name="Jiang X."/>
            <person name="Kearney S.M."/>
            <person name="Perrotta A.R."/>
            <person name="Berdy B."/>
            <person name="Zhao S."/>
            <person name="Lieberman T.D."/>
            <person name="Swanson P.K."/>
            <person name="Smith M."/>
            <person name="Roesemann S."/>
            <person name="Alexander J.E."/>
            <person name="Rich S.A."/>
            <person name="Livny J."/>
            <person name="Vlamakis H."/>
            <person name="Clish C."/>
            <person name="Bullock K."/>
            <person name="Deik A."/>
            <person name="Scott J."/>
            <person name="Pierce K.A."/>
            <person name="Xavier R.J."/>
            <person name="Alm E.J."/>
        </authorList>
    </citation>
    <scope>NUCLEOTIDE SEQUENCE [LARGE SCALE GENOMIC DNA]</scope>
    <source>
        <strain evidence="3 8">BIOML-A58</strain>
        <strain evidence="4 9">BIOML-A7</strain>
        <strain evidence="2 10">BIOML-A73</strain>
    </source>
</reference>
<dbReference type="Proteomes" id="UP000471447">
    <property type="component" value="Unassembled WGS sequence"/>
</dbReference>
<organism evidence="6 7">
    <name type="scientific">Bacteroides xylanisolvens</name>
    <dbReference type="NCBI Taxonomy" id="371601"/>
    <lineage>
        <taxon>Bacteria</taxon>
        <taxon>Pseudomonadati</taxon>
        <taxon>Bacteroidota</taxon>
        <taxon>Bacteroidia</taxon>
        <taxon>Bacteroidales</taxon>
        <taxon>Bacteroidaceae</taxon>
        <taxon>Bacteroides</taxon>
    </lineage>
</organism>
<keyword evidence="1" id="KW-0472">Membrane</keyword>
<dbReference type="EMBL" id="QRYV01000019">
    <property type="protein sequence ID" value="RGV15106.1"/>
    <property type="molecule type" value="Genomic_DNA"/>
</dbReference>
<sequence>MKAKSLYVVVGIICLFISTFSIYNWNTKSSSALLLCNVDALANNAEVDFDFCVVTSGICVIYSDGLAIRGYKLYQ</sequence>
<evidence type="ECO:0000313" key="4">
    <source>
        <dbReference type="EMBL" id="KAB6415830.1"/>
    </source>
</evidence>
<dbReference type="Proteomes" id="UP001198461">
    <property type="component" value="Unassembled WGS sequence"/>
</dbReference>
<evidence type="ECO:0000313" key="7">
    <source>
        <dbReference type="Proteomes" id="UP000283369"/>
    </source>
</evidence>
<dbReference type="Proteomes" id="UP000434604">
    <property type="component" value="Unassembled WGS sequence"/>
</dbReference>
<dbReference type="EMBL" id="WDCG01000066">
    <property type="protein sequence ID" value="KAB6415830.1"/>
    <property type="molecule type" value="Genomic_DNA"/>
</dbReference>
<evidence type="ECO:0000313" key="10">
    <source>
        <dbReference type="Proteomes" id="UP000474077"/>
    </source>
</evidence>
<dbReference type="EMBL" id="JAIWYE010000002">
    <property type="protein sequence ID" value="MCA4702228.1"/>
    <property type="molecule type" value="Genomic_DNA"/>
</dbReference>
<keyword evidence="1" id="KW-0812">Transmembrane</keyword>
<dbReference type="EMBL" id="WDED01000074">
    <property type="protein sequence ID" value="KAB6138688.1"/>
    <property type="molecule type" value="Genomic_DNA"/>
</dbReference>
<reference evidence="5" key="3">
    <citation type="submission" date="2023-08" db="EMBL/GenBank/DDBJ databases">
        <title>Mucin Metabolism Genes Underlie the Key Renovations of Bacteroides xylanisolvens Genomes in Captive Great Apes.</title>
        <authorList>
            <person name="Nishida A.H."/>
        </authorList>
    </citation>
    <scope>NUCLEOTIDE SEQUENCE</scope>
    <source>
        <strain evidence="5">P13.H9</strain>
    </source>
</reference>
<gene>
    <name evidence="6" type="ORF">DWW25_09585</name>
    <name evidence="3" type="ORF">GA398_25275</name>
    <name evidence="2" type="ORF">GA560_23690</name>
    <name evidence="4" type="ORF">GAZ26_26945</name>
    <name evidence="5" type="ORF">LD004_01145</name>
</gene>